<keyword evidence="1" id="KW-0472">Membrane</keyword>
<evidence type="ECO:0000313" key="2">
    <source>
        <dbReference type="EMBL" id="BDO16133.1"/>
    </source>
</evidence>
<accession>A0AAN2CGB5</accession>
<gene>
    <name evidence="2" type="ORF">KAM644c_51990</name>
</gene>
<organism evidence="2 3">
    <name type="scientific">Klebsiella quasipneumoniae subsp. quasipneumoniae</name>
    <dbReference type="NCBI Taxonomy" id="1667327"/>
    <lineage>
        <taxon>Bacteria</taxon>
        <taxon>Pseudomonadati</taxon>
        <taxon>Pseudomonadota</taxon>
        <taxon>Gammaproteobacteria</taxon>
        <taxon>Enterobacterales</taxon>
        <taxon>Enterobacteriaceae</taxon>
        <taxon>Klebsiella/Raoultella group</taxon>
        <taxon>Klebsiella</taxon>
        <taxon>Klebsiella pneumoniae complex</taxon>
    </lineage>
</organism>
<proteinExistence type="predicted"/>
<dbReference type="EMBL" id="AP026408">
    <property type="protein sequence ID" value="BDO16133.1"/>
    <property type="molecule type" value="Genomic_DNA"/>
</dbReference>
<dbReference type="Proteomes" id="UP001058353">
    <property type="component" value="Plasmid pKAM644_1"/>
</dbReference>
<evidence type="ECO:0000256" key="1">
    <source>
        <dbReference type="SAM" id="Phobius"/>
    </source>
</evidence>
<reference evidence="2" key="1">
    <citation type="submission" date="2022-07" db="EMBL/GenBank/DDBJ databases">
        <title>Complete genome sequence of carbapenem-resistant Klebsiella spp. in Japan.</title>
        <authorList>
            <person name="Maehana S."/>
            <person name="Suzuki M."/>
            <person name="Kitasato H."/>
        </authorList>
    </citation>
    <scope>NUCLEOTIDE SEQUENCE</scope>
    <source>
        <strain evidence="2">KAM644</strain>
        <plasmid evidence="2">pKAM644_1</plasmid>
    </source>
</reference>
<protein>
    <submittedName>
        <fullName evidence="2">Uncharacterized protein</fullName>
    </submittedName>
</protein>
<evidence type="ECO:0000313" key="3">
    <source>
        <dbReference type="Proteomes" id="UP001058353"/>
    </source>
</evidence>
<keyword evidence="2" id="KW-0614">Plasmid</keyword>
<geneLocation type="plasmid" evidence="2 3">
    <name>pKAM644_1</name>
</geneLocation>
<feature type="transmembrane region" description="Helical" evidence="1">
    <location>
        <begin position="33"/>
        <end position="54"/>
    </location>
</feature>
<sequence length="57" mass="6402">MAIRMKYSSIASCYVTHPTPLGRANYIEISTNWLYMIGMPALFLQFTAAVGTPARKF</sequence>
<keyword evidence="1" id="KW-0812">Transmembrane</keyword>
<keyword evidence="1" id="KW-1133">Transmembrane helix</keyword>
<dbReference type="AlphaFoldDB" id="A0AAN2CGB5"/>
<name>A0AAN2CGB5_9ENTR</name>